<dbReference type="Proteomes" id="UP000319783">
    <property type="component" value="Unassembled WGS sequence"/>
</dbReference>
<accession>A0A533QFR3</accession>
<proteinExistence type="predicted"/>
<sequence>MRKKDTLYHNHDLSSCSVSVVDHYNYLVATGKPVGLVINFGEKKVEIKRKIKDLEKYTINAI</sequence>
<protein>
    <recommendedName>
        <fullName evidence="3">GxxExxY protein</fullName>
    </recommendedName>
</protein>
<name>A0A533QFR3_9BACT</name>
<gene>
    <name evidence="1" type="ORF">JETT_0290</name>
</gene>
<dbReference type="EMBL" id="SULG01000003">
    <property type="protein sequence ID" value="TLD43472.1"/>
    <property type="molecule type" value="Genomic_DNA"/>
</dbReference>
<reference evidence="1 2" key="1">
    <citation type="submission" date="2019-04" db="EMBL/GenBank/DDBJ databases">
        <title>Genome of a novel bacterium Candidatus Jettenia ecosi reconstructed from metagenome of an anammox bioreactor.</title>
        <authorList>
            <person name="Mardanov A.V."/>
            <person name="Beletsky A.V."/>
            <person name="Ravin N.V."/>
            <person name="Botchkova E.A."/>
            <person name="Litti Y.V."/>
            <person name="Nozhevnikova A.N."/>
        </authorList>
    </citation>
    <scope>NUCLEOTIDE SEQUENCE [LARGE SCALE GENOMIC DNA]</scope>
    <source>
        <strain evidence="1">J2</strain>
    </source>
</reference>
<evidence type="ECO:0000313" key="2">
    <source>
        <dbReference type="Proteomes" id="UP000319783"/>
    </source>
</evidence>
<comment type="caution">
    <text evidence="1">The sequence shown here is derived from an EMBL/GenBank/DDBJ whole genome shotgun (WGS) entry which is preliminary data.</text>
</comment>
<evidence type="ECO:0000313" key="1">
    <source>
        <dbReference type="EMBL" id="TLD43472.1"/>
    </source>
</evidence>
<organism evidence="1 2">
    <name type="scientific">Candidatus Jettenia ecosi</name>
    <dbReference type="NCBI Taxonomy" id="2494326"/>
    <lineage>
        <taxon>Bacteria</taxon>
        <taxon>Pseudomonadati</taxon>
        <taxon>Planctomycetota</taxon>
        <taxon>Candidatus Brocadiia</taxon>
        <taxon>Candidatus Brocadiales</taxon>
        <taxon>Candidatus Brocadiaceae</taxon>
        <taxon>Candidatus Jettenia</taxon>
    </lineage>
</organism>
<evidence type="ECO:0008006" key="3">
    <source>
        <dbReference type="Google" id="ProtNLM"/>
    </source>
</evidence>
<dbReference type="AlphaFoldDB" id="A0A533QFR3"/>